<feature type="compositionally biased region" description="Polar residues" evidence="1">
    <location>
        <begin position="112"/>
        <end position="143"/>
    </location>
</feature>
<comment type="caution">
    <text evidence="2">The sequence shown here is derived from an EMBL/GenBank/DDBJ whole genome shotgun (WGS) entry which is preliminary data.</text>
</comment>
<dbReference type="AlphaFoldDB" id="A0AA39YPM4"/>
<accession>A0AA39YPM4</accession>
<proteinExistence type="predicted"/>
<gene>
    <name evidence="2" type="ORF">B0T16DRAFT_11190</name>
</gene>
<organism evidence="2 3">
    <name type="scientific">Cercophora newfieldiana</name>
    <dbReference type="NCBI Taxonomy" id="92897"/>
    <lineage>
        <taxon>Eukaryota</taxon>
        <taxon>Fungi</taxon>
        <taxon>Dikarya</taxon>
        <taxon>Ascomycota</taxon>
        <taxon>Pezizomycotina</taxon>
        <taxon>Sordariomycetes</taxon>
        <taxon>Sordariomycetidae</taxon>
        <taxon>Sordariales</taxon>
        <taxon>Lasiosphaeriaceae</taxon>
        <taxon>Cercophora</taxon>
    </lineage>
</organism>
<feature type="region of interest" description="Disordered" evidence="1">
    <location>
        <begin position="103"/>
        <end position="160"/>
    </location>
</feature>
<dbReference type="Proteomes" id="UP001174936">
    <property type="component" value="Unassembled WGS sequence"/>
</dbReference>
<keyword evidence="3" id="KW-1185">Reference proteome</keyword>
<sequence length="182" mass="20186">MPFTRFPRQDAGWVQARCWCQLISTGPANTQPFGFNRWELRPQSGTRSSRHHSRWRHRHRHPPVRHLFKVHQNFLLCGGIGIGIPLSVPRNTVLALRGSLPKAGTSHRVEAQRTQQSSVPVSTPLNRSSTLPGPPGYTSQAPSSYIRPRMSSHGPPRFPRTMLTRLTATGVSESASEGGVDA</sequence>
<name>A0AA39YPM4_9PEZI</name>
<reference evidence="2" key="1">
    <citation type="submission" date="2023-06" db="EMBL/GenBank/DDBJ databases">
        <title>Genome-scale phylogeny and comparative genomics of the fungal order Sordariales.</title>
        <authorList>
            <consortium name="Lawrence Berkeley National Laboratory"/>
            <person name="Hensen N."/>
            <person name="Bonometti L."/>
            <person name="Westerberg I."/>
            <person name="Brannstrom I.O."/>
            <person name="Guillou S."/>
            <person name="Cros-Aarteil S."/>
            <person name="Calhoun S."/>
            <person name="Haridas S."/>
            <person name="Kuo A."/>
            <person name="Mondo S."/>
            <person name="Pangilinan J."/>
            <person name="Riley R."/>
            <person name="Labutti K."/>
            <person name="Andreopoulos B."/>
            <person name="Lipzen A."/>
            <person name="Chen C."/>
            <person name="Yanf M."/>
            <person name="Daum C."/>
            <person name="Ng V."/>
            <person name="Clum A."/>
            <person name="Steindorff A."/>
            <person name="Ohm R."/>
            <person name="Martin F."/>
            <person name="Silar P."/>
            <person name="Natvig D."/>
            <person name="Lalanne C."/>
            <person name="Gautier V."/>
            <person name="Ament-Velasquez S.L."/>
            <person name="Kruys A."/>
            <person name="Hutchinson M.I."/>
            <person name="Powell A.J."/>
            <person name="Barry K."/>
            <person name="Miller A.N."/>
            <person name="Grigoriev I.V."/>
            <person name="Debuchy R."/>
            <person name="Gladieux P."/>
            <person name="Thoren M.H."/>
            <person name="Johannesson H."/>
        </authorList>
    </citation>
    <scope>NUCLEOTIDE SEQUENCE</scope>
    <source>
        <strain evidence="2">SMH2532-1</strain>
    </source>
</reference>
<protein>
    <submittedName>
        <fullName evidence="2">Uncharacterized protein</fullName>
    </submittedName>
</protein>
<evidence type="ECO:0000313" key="2">
    <source>
        <dbReference type="EMBL" id="KAK0655422.1"/>
    </source>
</evidence>
<evidence type="ECO:0000256" key="1">
    <source>
        <dbReference type="SAM" id="MobiDB-lite"/>
    </source>
</evidence>
<dbReference type="EMBL" id="JAULSV010000001">
    <property type="protein sequence ID" value="KAK0655422.1"/>
    <property type="molecule type" value="Genomic_DNA"/>
</dbReference>
<evidence type="ECO:0000313" key="3">
    <source>
        <dbReference type="Proteomes" id="UP001174936"/>
    </source>
</evidence>